<feature type="coiled-coil region" evidence="1">
    <location>
        <begin position="223"/>
        <end position="257"/>
    </location>
</feature>
<dbReference type="AlphaFoldDB" id="A0A6C0HE85"/>
<proteinExistence type="predicted"/>
<reference evidence="2" key="1">
    <citation type="journal article" date="2020" name="Nature">
        <title>Giant virus diversity and host interactions through global metagenomics.</title>
        <authorList>
            <person name="Schulz F."/>
            <person name="Roux S."/>
            <person name="Paez-Espino D."/>
            <person name="Jungbluth S."/>
            <person name="Walsh D.A."/>
            <person name="Denef V.J."/>
            <person name="McMahon K.D."/>
            <person name="Konstantinidis K.T."/>
            <person name="Eloe-Fadrosh E.A."/>
            <person name="Kyrpides N.C."/>
            <person name="Woyke T."/>
        </authorList>
    </citation>
    <scope>NUCLEOTIDE SEQUENCE</scope>
    <source>
        <strain evidence="2">GVMAG-M-3300023179-92</strain>
    </source>
</reference>
<accession>A0A6C0HE85</accession>
<dbReference type="EMBL" id="MN739935">
    <property type="protein sequence ID" value="QHT78677.1"/>
    <property type="molecule type" value="Genomic_DNA"/>
</dbReference>
<dbReference type="InterPro" id="IPR043872">
    <property type="entry name" value="DUF5832"/>
</dbReference>
<evidence type="ECO:0000256" key="1">
    <source>
        <dbReference type="SAM" id="Coils"/>
    </source>
</evidence>
<evidence type="ECO:0000313" key="2">
    <source>
        <dbReference type="EMBL" id="QHT78677.1"/>
    </source>
</evidence>
<sequence length="289" mass="33377">MELPPSTFKADEEKINVERTQKAPQCMLDMPAPDAQRQSLTPEQTQCAKSQLINKNFVSLDYPKNIKFRVDPRIPSQGIGLVSFIPSKNARPDQDGCFGVLKLRGNFPTVEEADNWSENLIRNYDSFAEIDLVYVGKDFPLMVDNTIYTPTTREIDVRKKVDEVTKSHLKAKQEEERKEMKEIQERQQKLMNPTNAEEKEQALDDLDYYIQLKVKKANADMVIDEADKKKEEARVVSEKTSKELEELDAKFPEYQNEYMERYQNALAAVGADATKNPLINYMRNQLDKK</sequence>
<protein>
    <submittedName>
        <fullName evidence="2">Uncharacterized protein</fullName>
    </submittedName>
</protein>
<organism evidence="2">
    <name type="scientific">viral metagenome</name>
    <dbReference type="NCBI Taxonomy" id="1070528"/>
    <lineage>
        <taxon>unclassified sequences</taxon>
        <taxon>metagenomes</taxon>
        <taxon>organismal metagenomes</taxon>
    </lineage>
</organism>
<dbReference type="Pfam" id="PF19150">
    <property type="entry name" value="DUF5832"/>
    <property type="match status" value="1"/>
</dbReference>
<name>A0A6C0HE85_9ZZZZ</name>
<keyword evidence="1" id="KW-0175">Coiled coil</keyword>